<dbReference type="GO" id="GO:0005886">
    <property type="term" value="C:plasma membrane"/>
    <property type="evidence" value="ECO:0007669"/>
    <property type="project" value="UniProtKB-SubCell"/>
</dbReference>
<feature type="transmembrane region" description="Helical" evidence="1">
    <location>
        <begin position="12"/>
        <end position="30"/>
    </location>
</feature>
<feature type="transmembrane region" description="Helical" evidence="1">
    <location>
        <begin position="272"/>
        <end position="292"/>
    </location>
</feature>
<organism evidence="2 3">
    <name type="scientific">Sphingomonas endophytica</name>
    <dbReference type="NCBI Taxonomy" id="869719"/>
    <lineage>
        <taxon>Bacteria</taxon>
        <taxon>Pseudomonadati</taxon>
        <taxon>Pseudomonadota</taxon>
        <taxon>Alphaproteobacteria</taxon>
        <taxon>Sphingomonadales</taxon>
        <taxon>Sphingomonadaceae</taxon>
        <taxon>Sphingomonas</taxon>
    </lineage>
</organism>
<sequence>MAGVVTAPHTRHRIVPIFLAVIAASVTRTFAPVAALWSWSTLPFFVAAGLLYLLAHAMRAARLAVIAMPMLGLSFRTAFLLHLFVAPWSLVMPFKLDEAVRLYELHYTGKSWSRALVALLIDRSMDGLVLLGFALALLLSGRAGNMMLLALAGVGLTALLVLLFTLPVLLEAIQSYIFQHHYGPRALRVLRAVDYLRRLLMSGRATIRRTALFLAIITACIWIVELAAVATVLAALDPAASIAGAIDLMLVRADISWRILLLGDLSRRAATILSVTFFYALFAAFIPAAWLYGRRRASEPLRAPAAGRQAPLLQRL</sequence>
<accession>A0A7X0MN44</accession>
<reference evidence="2 3" key="1">
    <citation type="submission" date="2020-08" db="EMBL/GenBank/DDBJ databases">
        <title>The Agave Microbiome: Exploring the role of microbial communities in plant adaptations to desert environments.</title>
        <authorList>
            <person name="Partida-Martinez L.P."/>
        </authorList>
    </citation>
    <scope>NUCLEOTIDE SEQUENCE [LARGE SCALE GENOMIC DNA]</scope>
    <source>
        <strain evidence="2 3">AS3.13</strain>
    </source>
</reference>
<comment type="caution">
    <text evidence="2">The sequence shown here is derived from an EMBL/GenBank/DDBJ whole genome shotgun (WGS) entry which is preliminary data.</text>
</comment>
<feature type="transmembrane region" description="Helical" evidence="1">
    <location>
        <begin position="212"/>
        <end position="236"/>
    </location>
</feature>
<evidence type="ECO:0000313" key="3">
    <source>
        <dbReference type="Proteomes" id="UP000522313"/>
    </source>
</evidence>
<dbReference type="AlphaFoldDB" id="A0A7X0MN44"/>
<keyword evidence="1" id="KW-0812">Transmembrane</keyword>
<feature type="transmembrane region" description="Helical" evidence="1">
    <location>
        <begin position="146"/>
        <end position="170"/>
    </location>
</feature>
<feature type="transmembrane region" description="Helical" evidence="1">
    <location>
        <begin position="67"/>
        <end position="91"/>
    </location>
</feature>
<feature type="transmembrane region" description="Helical" evidence="1">
    <location>
        <begin position="36"/>
        <end position="55"/>
    </location>
</feature>
<keyword evidence="1" id="KW-0472">Membrane</keyword>
<reference evidence="2 3" key="2">
    <citation type="submission" date="2020-08" db="EMBL/GenBank/DDBJ databases">
        <authorList>
            <person name="Partida-Martinez L."/>
            <person name="Huntemann M."/>
            <person name="Clum A."/>
            <person name="Wang J."/>
            <person name="Palaniappan K."/>
            <person name="Ritter S."/>
            <person name="Chen I.-M."/>
            <person name="Stamatis D."/>
            <person name="Reddy T."/>
            <person name="O'Malley R."/>
            <person name="Daum C."/>
            <person name="Shapiro N."/>
            <person name="Ivanova N."/>
            <person name="Kyrpides N."/>
            <person name="Woyke T."/>
        </authorList>
    </citation>
    <scope>NUCLEOTIDE SEQUENCE [LARGE SCALE GENOMIC DNA]</scope>
    <source>
        <strain evidence="2 3">AS3.13</strain>
    </source>
</reference>
<dbReference type="Proteomes" id="UP000522313">
    <property type="component" value="Unassembled WGS sequence"/>
</dbReference>
<evidence type="ECO:0000313" key="2">
    <source>
        <dbReference type="EMBL" id="MBB6505307.1"/>
    </source>
</evidence>
<evidence type="ECO:0000256" key="1">
    <source>
        <dbReference type="SAM" id="Phobius"/>
    </source>
</evidence>
<keyword evidence="1" id="KW-1133">Transmembrane helix</keyword>
<name>A0A7X0MN44_9SPHN</name>
<proteinExistence type="predicted"/>
<gene>
    <name evidence="2" type="ORF">F4693_002295</name>
</gene>
<evidence type="ECO:0008006" key="4">
    <source>
        <dbReference type="Google" id="ProtNLM"/>
    </source>
</evidence>
<protein>
    <recommendedName>
        <fullName evidence="4">Flippase-like domain-containing protein</fullName>
    </recommendedName>
</protein>
<dbReference type="EMBL" id="JACHBT010000011">
    <property type="protein sequence ID" value="MBB6505307.1"/>
    <property type="molecule type" value="Genomic_DNA"/>
</dbReference>